<proteinExistence type="predicted"/>
<accession>X1IAQ8</accession>
<gene>
    <name evidence="1" type="ORF">S03H2_52028</name>
</gene>
<evidence type="ECO:0000313" key="1">
    <source>
        <dbReference type="EMBL" id="GAH63184.1"/>
    </source>
</evidence>
<sequence length="50" mass="5775">MFNVIVKEINYKGNKRICLQFDYNEELIGMIKTITAMNKIVSPIDNLGIK</sequence>
<dbReference type="EMBL" id="BARU01033042">
    <property type="protein sequence ID" value="GAH63184.1"/>
    <property type="molecule type" value="Genomic_DNA"/>
</dbReference>
<name>X1IAQ8_9ZZZZ</name>
<organism evidence="1">
    <name type="scientific">marine sediment metagenome</name>
    <dbReference type="NCBI Taxonomy" id="412755"/>
    <lineage>
        <taxon>unclassified sequences</taxon>
        <taxon>metagenomes</taxon>
        <taxon>ecological metagenomes</taxon>
    </lineage>
</organism>
<dbReference type="AlphaFoldDB" id="X1IAQ8"/>
<protein>
    <submittedName>
        <fullName evidence="1">Uncharacterized protein</fullName>
    </submittedName>
</protein>
<reference evidence="1" key="1">
    <citation type="journal article" date="2014" name="Front. Microbiol.">
        <title>High frequency of phylogenetically diverse reductive dehalogenase-homologous genes in deep subseafloor sedimentary metagenomes.</title>
        <authorList>
            <person name="Kawai M."/>
            <person name="Futagami T."/>
            <person name="Toyoda A."/>
            <person name="Takaki Y."/>
            <person name="Nishi S."/>
            <person name="Hori S."/>
            <person name="Arai W."/>
            <person name="Tsubouchi T."/>
            <person name="Morono Y."/>
            <person name="Uchiyama I."/>
            <person name="Ito T."/>
            <person name="Fujiyama A."/>
            <person name="Inagaki F."/>
            <person name="Takami H."/>
        </authorList>
    </citation>
    <scope>NUCLEOTIDE SEQUENCE</scope>
    <source>
        <strain evidence="1">Expedition CK06-06</strain>
    </source>
</reference>
<comment type="caution">
    <text evidence="1">The sequence shown here is derived from an EMBL/GenBank/DDBJ whole genome shotgun (WGS) entry which is preliminary data.</text>
</comment>